<proteinExistence type="predicted"/>
<dbReference type="CDD" id="cd01299">
    <property type="entry name" value="Met_dep_hydrolase_A"/>
    <property type="match status" value="1"/>
</dbReference>
<dbReference type="InterPro" id="IPR032466">
    <property type="entry name" value="Metal_Hydrolase"/>
</dbReference>
<reference evidence="1" key="1">
    <citation type="submission" date="2016-08" db="EMBL/GenBank/DDBJ databases">
        <title>Complete genome of Cloacibacillus porcorum.</title>
        <authorList>
            <person name="Looft T."/>
            <person name="Bayles D.O."/>
            <person name="Alt D.P."/>
        </authorList>
    </citation>
    <scope>NUCLEOTIDE SEQUENCE [LARGE SCALE GENOMIC DNA]</scope>
    <source>
        <strain evidence="1">CL-84</strain>
    </source>
</reference>
<dbReference type="Pfam" id="PF01979">
    <property type="entry name" value="Amidohydro_1"/>
    <property type="match status" value="1"/>
</dbReference>
<dbReference type="PANTHER" id="PTHR43135">
    <property type="entry name" value="ALPHA-D-RIBOSE 1-METHYLPHOSPHONATE 5-TRIPHOSPHATE DIPHOSPHATASE"/>
    <property type="match status" value="1"/>
</dbReference>
<dbReference type="SUPFAM" id="SSF51338">
    <property type="entry name" value="Composite domain of metallo-dependent hydrolases"/>
    <property type="match status" value="1"/>
</dbReference>
<dbReference type="EMBL" id="CP016757">
    <property type="protein sequence ID" value="ANZ46184.1"/>
    <property type="molecule type" value="Genomic_DNA"/>
</dbReference>
<protein>
    <submittedName>
        <fullName evidence="1">Uncharacterized protein</fullName>
    </submittedName>
</protein>
<accession>A0A1B2I879</accession>
<dbReference type="RefSeq" id="WP_066747858.1">
    <property type="nucleotide sequence ID" value="NZ_CALCLR010000019.1"/>
</dbReference>
<dbReference type="InterPro" id="IPR057744">
    <property type="entry name" value="OTAase-like"/>
</dbReference>
<dbReference type="InterPro" id="IPR006680">
    <property type="entry name" value="Amidohydro-rel"/>
</dbReference>
<dbReference type="KEGG" id="cpor:BED41_14395"/>
<dbReference type="SUPFAM" id="SSF51556">
    <property type="entry name" value="Metallo-dependent hydrolases"/>
    <property type="match status" value="1"/>
</dbReference>
<dbReference type="InterPro" id="IPR051781">
    <property type="entry name" value="Metallo-dep_Hydrolase"/>
</dbReference>
<dbReference type="Proteomes" id="UP000093044">
    <property type="component" value="Chromosome"/>
</dbReference>
<evidence type="ECO:0000313" key="2">
    <source>
        <dbReference type="Proteomes" id="UP000093044"/>
    </source>
</evidence>
<gene>
    <name evidence="1" type="ORF">BED41_14395</name>
</gene>
<dbReference type="GO" id="GO:0016810">
    <property type="term" value="F:hydrolase activity, acting on carbon-nitrogen (but not peptide) bonds"/>
    <property type="evidence" value="ECO:0007669"/>
    <property type="project" value="InterPro"/>
</dbReference>
<dbReference type="Gene3D" id="2.30.40.10">
    <property type="entry name" value="Urease, subunit C, domain 1"/>
    <property type="match status" value="1"/>
</dbReference>
<name>A0A1B2I879_9BACT</name>
<dbReference type="AlphaFoldDB" id="A0A1B2I879"/>
<dbReference type="GeneID" id="83059035"/>
<dbReference type="OrthoDB" id="9776455at2"/>
<organism evidence="1 2">
    <name type="scientific">Cloacibacillus porcorum</name>
    <dbReference type="NCBI Taxonomy" id="1197717"/>
    <lineage>
        <taxon>Bacteria</taxon>
        <taxon>Thermotogati</taxon>
        <taxon>Synergistota</taxon>
        <taxon>Synergistia</taxon>
        <taxon>Synergistales</taxon>
        <taxon>Synergistaceae</taxon>
        <taxon>Cloacibacillus</taxon>
    </lineage>
</organism>
<dbReference type="Gene3D" id="3.20.20.140">
    <property type="entry name" value="Metal-dependent hydrolases"/>
    <property type="match status" value="1"/>
</dbReference>
<keyword evidence="2" id="KW-1185">Reference proteome</keyword>
<dbReference type="PANTHER" id="PTHR43135:SF3">
    <property type="entry name" value="ALPHA-D-RIBOSE 1-METHYLPHOSPHONATE 5-TRIPHOSPHATE DIPHOSPHATASE"/>
    <property type="match status" value="1"/>
</dbReference>
<evidence type="ECO:0000313" key="1">
    <source>
        <dbReference type="EMBL" id="ANZ46184.1"/>
    </source>
</evidence>
<dbReference type="InterPro" id="IPR011059">
    <property type="entry name" value="Metal-dep_hydrolase_composite"/>
</dbReference>
<dbReference type="STRING" id="1197717.BED41_14395"/>
<sequence>MSEYTLVRCGTLIDGRGGEPAADAALLLKGSRIAAAGKYEETAKEAPAGTPILDYHDKYVTPGIIDAHVHVTIDPEADFTGFVGRDSDTRIAHRGMVNLKKTLDGGVTFIRDLGGYRHIDIELKKLRDEGLIEGCGLLASGEMITMTGGHGWKIGRECDGPSEVRKAAREQIKAGATVIKIMATGGNLTPGPQGAPQLSEEEIRAAVEEAHKSGKRTTTHSHSAEGVKNALRAGIDCIEHGMFIDDEALDFMKKHDIPYVPTLVAPWICAMVGEERGLSKEAVEKTKSAIGRHMASFKKAVAKGIRIAMGTDAGTPFCEHGKAYIGELKLMVEGGFTPMQAITAATKSSAEVVGVSDSRGTLEPGKEADFLVLDVNPLDNLEAFGDIREVYQGGRRVERKYHR</sequence>